<dbReference type="Pfam" id="PF23993">
    <property type="entry name" value="DUF7311"/>
    <property type="match status" value="1"/>
</dbReference>
<proteinExistence type="predicted"/>
<evidence type="ECO:0000313" key="2">
    <source>
        <dbReference type="EMBL" id="GGL72581.1"/>
    </source>
</evidence>
<dbReference type="InterPro" id="IPR055735">
    <property type="entry name" value="DUF7311"/>
</dbReference>
<accession>A0A830FG89</accession>
<evidence type="ECO:0000313" key="3">
    <source>
        <dbReference type="Proteomes" id="UP000607197"/>
    </source>
</evidence>
<dbReference type="RefSeq" id="WP_188980904.1">
    <property type="nucleotide sequence ID" value="NZ_BMPG01000007.1"/>
</dbReference>
<keyword evidence="3" id="KW-1185">Reference proteome</keyword>
<dbReference type="Proteomes" id="UP000607197">
    <property type="component" value="Unassembled WGS sequence"/>
</dbReference>
<sequence>MIVRVVVGVVLAAALLAATTPALDAARTDRGAQVGATETARLLDAVGALVERSDPTPPDAPGAVRRLAVRIPPPSLTFPRVSVFLDPPPAADVGRANRSRVGYRVNGRTHATRTRLPLATDAAGRRLTVESGERARLALRYVRSANRSMVRVARDSK</sequence>
<reference evidence="2" key="1">
    <citation type="journal article" date="2014" name="Int. J. Syst. Evol. Microbiol.">
        <title>Complete genome sequence of Corynebacterium casei LMG S-19264T (=DSM 44701T), isolated from a smear-ripened cheese.</title>
        <authorList>
            <consortium name="US DOE Joint Genome Institute (JGI-PGF)"/>
            <person name="Walter F."/>
            <person name="Albersmeier A."/>
            <person name="Kalinowski J."/>
            <person name="Ruckert C."/>
        </authorList>
    </citation>
    <scope>NUCLEOTIDE SEQUENCE</scope>
    <source>
        <strain evidence="2">JCM 19596</strain>
    </source>
</reference>
<dbReference type="AlphaFoldDB" id="A0A830FG89"/>
<protein>
    <recommendedName>
        <fullName evidence="1">DUF7311 domain-containing protein</fullName>
    </recommendedName>
</protein>
<dbReference type="EMBL" id="BMPG01000007">
    <property type="protein sequence ID" value="GGL72581.1"/>
    <property type="molecule type" value="Genomic_DNA"/>
</dbReference>
<organism evidence="2 3">
    <name type="scientific">Halocalculus aciditolerans</name>
    <dbReference type="NCBI Taxonomy" id="1383812"/>
    <lineage>
        <taxon>Archaea</taxon>
        <taxon>Methanobacteriati</taxon>
        <taxon>Methanobacteriota</taxon>
        <taxon>Stenosarchaea group</taxon>
        <taxon>Halobacteria</taxon>
        <taxon>Halobacteriales</taxon>
        <taxon>Halobacteriaceae</taxon>
        <taxon>Halocalculus</taxon>
    </lineage>
</organism>
<feature type="domain" description="DUF7311" evidence="1">
    <location>
        <begin position="2"/>
        <end position="152"/>
    </location>
</feature>
<gene>
    <name evidence="2" type="ORF">GCM10009039_33200</name>
</gene>
<comment type="caution">
    <text evidence="2">The sequence shown here is derived from an EMBL/GenBank/DDBJ whole genome shotgun (WGS) entry which is preliminary data.</text>
</comment>
<evidence type="ECO:0000259" key="1">
    <source>
        <dbReference type="Pfam" id="PF23993"/>
    </source>
</evidence>
<reference evidence="2" key="2">
    <citation type="submission" date="2020-09" db="EMBL/GenBank/DDBJ databases">
        <authorList>
            <person name="Sun Q."/>
            <person name="Ohkuma M."/>
        </authorList>
    </citation>
    <scope>NUCLEOTIDE SEQUENCE</scope>
    <source>
        <strain evidence="2">JCM 19596</strain>
    </source>
</reference>
<name>A0A830FG89_9EURY</name>